<evidence type="ECO:0000256" key="1">
    <source>
        <dbReference type="SAM" id="Coils"/>
    </source>
</evidence>
<evidence type="ECO:0000259" key="3">
    <source>
        <dbReference type="Pfam" id="PF16043"/>
    </source>
</evidence>
<proteinExistence type="predicted"/>
<dbReference type="OMA" id="NREHLQM"/>
<accession>A0A6I8NSS2</accession>
<feature type="domain" description="DUF4795" evidence="3">
    <location>
        <begin position="77"/>
        <end position="282"/>
    </location>
</feature>
<evidence type="ECO:0000313" key="5">
    <source>
        <dbReference type="Proteomes" id="UP000002279"/>
    </source>
</evidence>
<dbReference type="InterPro" id="IPR032013">
    <property type="entry name" value="DUF4795"/>
</dbReference>
<organism evidence="4 5">
    <name type="scientific">Ornithorhynchus anatinus</name>
    <name type="common">Duckbill platypus</name>
    <dbReference type="NCBI Taxonomy" id="9258"/>
    <lineage>
        <taxon>Eukaryota</taxon>
        <taxon>Metazoa</taxon>
        <taxon>Chordata</taxon>
        <taxon>Craniata</taxon>
        <taxon>Vertebrata</taxon>
        <taxon>Euteleostomi</taxon>
        <taxon>Mammalia</taxon>
        <taxon>Monotremata</taxon>
        <taxon>Ornithorhynchidae</taxon>
        <taxon>Ornithorhynchus</taxon>
    </lineage>
</organism>
<reference evidence="4" key="1">
    <citation type="submission" date="2025-08" db="UniProtKB">
        <authorList>
            <consortium name="Ensembl"/>
        </authorList>
    </citation>
    <scope>IDENTIFICATION</scope>
    <source>
        <strain evidence="4">Glennie</strain>
    </source>
</reference>
<dbReference type="Bgee" id="ENSOANG00000051268">
    <property type="expression patterns" value="Expressed in testis and 7 other cell types or tissues"/>
</dbReference>
<evidence type="ECO:0000313" key="4">
    <source>
        <dbReference type="Ensembl" id="ENSOANP00000044056.1"/>
    </source>
</evidence>
<dbReference type="PANTHER" id="PTHR46766">
    <property type="entry name" value="GLUTAMINE-RICH PROTEIN 2"/>
    <property type="match status" value="1"/>
</dbReference>
<sequence length="574" mass="64151">MLTSSSTLLSMSLAPAPSPTPLEPSEIDPHATCPACSLSVSKQVSQLVQRYEQLQDLVNSLMVRQAESRSTRKPQLRGQDEELLDRIQATILQVQGDCEKLNLTTSNLIEDHQQKQRDIDSLYQSLEKLEKEKADKEHLEMEIDMKADKSLLAAKVSRVQFDATTEQLNRMLQDLLTKLTGQEQDWHKVLEQLLLEMDNKLDRLELDPLKQQLEQRWRALRKQLKEHPPEFTADDAAGIRRQLLAHFHCISCDRPLEMIAPGPMVLSVPNVPGLPGHRSTRPFTIYELEQVRQQSRNLRLGSALPRLVQVEHSVGRLYSMHSRMLQDIEKVQLRFGGSTKASSQVIRELLQAQCLTSGRYLRRECTPLSVPRRCGGSHTITYPYRRYARLQYLPPEGETPQPILKDEVDILGLDGHIYKGRMVTRLPAICKEGEYPGGTPIPALRSLCPVSSHSAPPSPSTNQPISGAQRNKQELVQASAGPRPVGWPRPRPLSSLAASSQLLKERPVSSMGRLSQPCLDGGPMDLRLYGSPGPGEQLPFLLEQKAVWAAGCWGRVAGAWRDDPPAAPLPPPAP</sequence>
<protein>
    <recommendedName>
        <fullName evidence="3">DUF4795 domain-containing protein</fullName>
    </recommendedName>
</protein>
<dbReference type="Ensembl" id="ENSOANT00000048083.1">
    <property type="protein sequence ID" value="ENSOANP00000044056.1"/>
    <property type="gene ID" value="ENSOANG00000051268.1"/>
</dbReference>
<feature type="region of interest" description="Disordered" evidence="2">
    <location>
        <begin position="447"/>
        <end position="470"/>
    </location>
</feature>
<dbReference type="GeneTree" id="ENSGT00940000161294"/>
<reference evidence="4" key="2">
    <citation type="submission" date="2025-09" db="UniProtKB">
        <authorList>
            <consortium name="Ensembl"/>
        </authorList>
    </citation>
    <scope>IDENTIFICATION</scope>
    <source>
        <strain evidence="4">Glennie</strain>
    </source>
</reference>
<feature type="region of interest" description="Disordered" evidence="2">
    <location>
        <begin position="1"/>
        <end position="28"/>
    </location>
</feature>
<feature type="coiled-coil region" evidence="1">
    <location>
        <begin position="112"/>
        <end position="149"/>
    </location>
</feature>
<evidence type="ECO:0000256" key="2">
    <source>
        <dbReference type="SAM" id="MobiDB-lite"/>
    </source>
</evidence>
<feature type="compositionally biased region" description="Low complexity" evidence="2">
    <location>
        <begin position="1"/>
        <end position="15"/>
    </location>
</feature>
<dbReference type="Proteomes" id="UP000002279">
    <property type="component" value="Unplaced"/>
</dbReference>
<keyword evidence="1" id="KW-0175">Coiled coil</keyword>
<feature type="compositionally biased region" description="Polar residues" evidence="2">
    <location>
        <begin position="461"/>
        <end position="470"/>
    </location>
</feature>
<keyword evidence="5" id="KW-1185">Reference proteome</keyword>
<dbReference type="AlphaFoldDB" id="A0A6I8NSS2"/>
<dbReference type="Pfam" id="PF16043">
    <property type="entry name" value="DUF4795"/>
    <property type="match status" value="1"/>
</dbReference>
<name>A0A6I8NSS2_ORNAN</name>
<dbReference type="PANTHER" id="PTHR46766:SF1">
    <property type="entry name" value="GLUTAMINE-RICH PROTEIN 2"/>
    <property type="match status" value="1"/>
</dbReference>
<dbReference type="InParanoid" id="A0A6I8NSS2"/>